<name>A0A3M7SAA1_BRAPC</name>
<dbReference type="OrthoDB" id="10600871at2759"/>
<evidence type="ECO:0000313" key="3">
    <source>
        <dbReference type="Proteomes" id="UP000276133"/>
    </source>
</evidence>
<accession>A0A3M7SAA1</accession>
<feature type="region of interest" description="Disordered" evidence="1">
    <location>
        <begin position="53"/>
        <end position="98"/>
    </location>
</feature>
<feature type="compositionally biased region" description="Basic and acidic residues" evidence="1">
    <location>
        <begin position="30"/>
        <end position="39"/>
    </location>
</feature>
<sequence>MSKNKRKNKKSTKKSADPINGINNGNVEETTNKKEILDDSSIKKVTVTMENANGSTITRTEKKCPNGTIEHQTHLEENPNPERHHEHIHEEKNDYLETNIDKFDDKEIKSVTRTTKNYDGTITKKTTVVTTYPDGRLETKHTEDTFDPNEQNGTLDQNLDNEDTLSDQVDLDDKGEESESQKKIPQAHIDKDVSQISAEKKEPFYTELPSILSALPDYLVVPSINLDSGVVYNSDNYEILSKDEITNLGKLLDDNKDLGSEIMSKHVHLLNYYGNICIEKLKESLMMHLVSRNIFVKESDLGKCLKTIDHNLDGELNYIEFQEELFLIEI</sequence>
<evidence type="ECO:0008006" key="4">
    <source>
        <dbReference type="Google" id="ProtNLM"/>
    </source>
</evidence>
<feature type="region of interest" description="Disordered" evidence="1">
    <location>
        <begin position="1"/>
        <end position="39"/>
    </location>
</feature>
<reference evidence="2 3" key="1">
    <citation type="journal article" date="2018" name="Sci. Rep.">
        <title>Genomic signatures of local adaptation to the degree of environmental predictability in rotifers.</title>
        <authorList>
            <person name="Franch-Gras L."/>
            <person name="Hahn C."/>
            <person name="Garcia-Roger E.M."/>
            <person name="Carmona M.J."/>
            <person name="Serra M."/>
            <person name="Gomez A."/>
        </authorList>
    </citation>
    <scope>NUCLEOTIDE SEQUENCE [LARGE SCALE GENOMIC DNA]</scope>
    <source>
        <strain evidence="2">HYR1</strain>
    </source>
</reference>
<gene>
    <name evidence="2" type="ORF">BpHYR1_040355</name>
</gene>
<feature type="compositionally biased region" description="Basic and acidic residues" evidence="1">
    <location>
        <begin position="135"/>
        <end position="144"/>
    </location>
</feature>
<feature type="region of interest" description="Disordered" evidence="1">
    <location>
        <begin position="134"/>
        <end position="191"/>
    </location>
</feature>
<comment type="caution">
    <text evidence="2">The sequence shown here is derived from an EMBL/GenBank/DDBJ whole genome shotgun (WGS) entry which is preliminary data.</text>
</comment>
<keyword evidence="3" id="KW-1185">Reference proteome</keyword>
<proteinExistence type="predicted"/>
<evidence type="ECO:0000256" key="1">
    <source>
        <dbReference type="SAM" id="MobiDB-lite"/>
    </source>
</evidence>
<organism evidence="2 3">
    <name type="scientific">Brachionus plicatilis</name>
    <name type="common">Marine rotifer</name>
    <name type="synonym">Brachionus muelleri</name>
    <dbReference type="NCBI Taxonomy" id="10195"/>
    <lineage>
        <taxon>Eukaryota</taxon>
        <taxon>Metazoa</taxon>
        <taxon>Spiralia</taxon>
        <taxon>Gnathifera</taxon>
        <taxon>Rotifera</taxon>
        <taxon>Eurotatoria</taxon>
        <taxon>Monogononta</taxon>
        <taxon>Pseudotrocha</taxon>
        <taxon>Ploima</taxon>
        <taxon>Brachionidae</taxon>
        <taxon>Brachionus</taxon>
    </lineage>
</organism>
<feature type="compositionally biased region" description="Polar residues" evidence="1">
    <location>
        <begin position="148"/>
        <end position="158"/>
    </location>
</feature>
<protein>
    <recommendedName>
        <fullName evidence="4">EF-hand domain-containing protein</fullName>
    </recommendedName>
</protein>
<dbReference type="AlphaFoldDB" id="A0A3M7SAA1"/>
<feature type="compositionally biased region" description="Basic and acidic residues" evidence="1">
    <location>
        <begin position="177"/>
        <end position="191"/>
    </location>
</feature>
<feature type="compositionally biased region" description="Basic and acidic residues" evidence="1">
    <location>
        <begin position="71"/>
        <end position="98"/>
    </location>
</feature>
<feature type="compositionally biased region" description="Acidic residues" evidence="1">
    <location>
        <begin position="159"/>
        <end position="176"/>
    </location>
</feature>
<feature type="compositionally biased region" description="Basic residues" evidence="1">
    <location>
        <begin position="1"/>
        <end position="13"/>
    </location>
</feature>
<dbReference type="Proteomes" id="UP000276133">
    <property type="component" value="Unassembled WGS sequence"/>
</dbReference>
<dbReference type="EMBL" id="REGN01001755">
    <property type="protein sequence ID" value="RNA32746.1"/>
    <property type="molecule type" value="Genomic_DNA"/>
</dbReference>
<evidence type="ECO:0000313" key="2">
    <source>
        <dbReference type="EMBL" id="RNA32746.1"/>
    </source>
</evidence>